<dbReference type="InterPro" id="IPR002523">
    <property type="entry name" value="MgTranspt_CorA/ZnTranspt_ZntB"/>
</dbReference>
<evidence type="ECO:0000256" key="6">
    <source>
        <dbReference type="SAM" id="Phobius"/>
    </source>
</evidence>
<accession>A0ABR3FF19</accession>
<keyword evidence="2 6" id="KW-0812">Transmembrane</keyword>
<feature type="transmembrane region" description="Helical" evidence="6">
    <location>
        <begin position="520"/>
        <end position="543"/>
    </location>
</feature>
<sequence>MTPRKQPPSHRHATPSGPWPFLDVSDEVDCQQLLKPPPQPQVDVDDDADRSAEWKGYPQAQFANWTAHQQDKSGIAKVVKRKGSEQCRVYKVDVWADGTFHQEEDPEWVVKSNEEATVERFWDNLQQKSIPSRYQEQVQPGKGDPEPSIYSDYTGDSDSMRRLQASYLTENAIDISGPLKLRSTPGYQGTSANAMCSRLLGAGRSVYWSRIFQSTVPTGDPTFVALSLLWYAMYAWDEVLELLLTEVGWLESSTLSTLPHPDHPDRDPHASTHFLTHQLHVIRAHLLHYQNLLSDFRKSVMFLRKTTNPALNTPEQPPAAEQTPPPAGQRRPSVPRIATGDQVLRPLATVPESSSENTPITAPPSVVSAAHETSAQLSAGKSSSSSTPRSPWLLREQNEDRFIYEEALDLEMDLEEFEESEPQERMLKKESRILLNEIERLEMTSRMLDKRLGNVMQLAFSSVNIEDSKRMSSLAEAAGRDSAVMKQISYLTMVFLPATFIATVFGMNVQEINDGSIPHISSYLATAIPLTLVTIWIMMIMYYSTKQHSKKTPSTFIRLGPESIWRRGFRAMWRPVAVVMRSLSPLGVISGNASDSGGWRTASNTGTKSRLASAKNSVRTRASTLRQSVVGPRATNGDV</sequence>
<name>A0ABR3FF19_9AGAR</name>
<evidence type="ECO:0000256" key="4">
    <source>
        <dbReference type="ARBA" id="ARBA00023136"/>
    </source>
</evidence>
<dbReference type="Gene3D" id="1.20.58.340">
    <property type="entry name" value="Magnesium transport protein CorA, transmembrane region"/>
    <property type="match status" value="1"/>
</dbReference>
<keyword evidence="8" id="KW-1185">Reference proteome</keyword>
<evidence type="ECO:0000313" key="8">
    <source>
        <dbReference type="Proteomes" id="UP001465976"/>
    </source>
</evidence>
<dbReference type="Pfam" id="PF01544">
    <property type="entry name" value="CorA"/>
    <property type="match status" value="1"/>
</dbReference>
<gene>
    <name evidence="7" type="ORF">V5O48_008023</name>
</gene>
<feature type="region of interest" description="Disordered" evidence="5">
    <location>
        <begin position="32"/>
        <end position="51"/>
    </location>
</feature>
<feature type="region of interest" description="Disordered" evidence="5">
    <location>
        <begin position="1"/>
        <end position="22"/>
    </location>
</feature>
<keyword evidence="4 6" id="KW-0472">Membrane</keyword>
<proteinExistence type="predicted"/>
<dbReference type="Proteomes" id="UP001465976">
    <property type="component" value="Unassembled WGS sequence"/>
</dbReference>
<evidence type="ECO:0000256" key="2">
    <source>
        <dbReference type="ARBA" id="ARBA00022692"/>
    </source>
</evidence>
<evidence type="ECO:0000256" key="1">
    <source>
        <dbReference type="ARBA" id="ARBA00004141"/>
    </source>
</evidence>
<reference evidence="7 8" key="1">
    <citation type="submission" date="2024-02" db="EMBL/GenBank/DDBJ databases">
        <title>A draft genome for the cacao thread blight pathogen Marasmius crinis-equi.</title>
        <authorList>
            <person name="Cohen S.P."/>
            <person name="Baruah I.K."/>
            <person name="Amoako-Attah I."/>
            <person name="Bukari Y."/>
            <person name="Meinhardt L.W."/>
            <person name="Bailey B.A."/>
        </authorList>
    </citation>
    <scope>NUCLEOTIDE SEQUENCE [LARGE SCALE GENOMIC DNA]</scope>
    <source>
        <strain evidence="7 8">GH-76</strain>
    </source>
</reference>
<feature type="region of interest" description="Disordered" evidence="5">
    <location>
        <begin position="595"/>
        <end position="639"/>
    </location>
</feature>
<dbReference type="EMBL" id="JBAHYK010000446">
    <property type="protein sequence ID" value="KAL0573926.1"/>
    <property type="molecule type" value="Genomic_DNA"/>
</dbReference>
<comment type="caution">
    <text evidence="7">The sequence shown here is derived from an EMBL/GenBank/DDBJ whole genome shotgun (WGS) entry which is preliminary data.</text>
</comment>
<keyword evidence="3 6" id="KW-1133">Transmembrane helix</keyword>
<evidence type="ECO:0000256" key="5">
    <source>
        <dbReference type="SAM" id="MobiDB-lite"/>
    </source>
</evidence>
<comment type="subcellular location">
    <subcellularLocation>
        <location evidence="1">Membrane</location>
        <topology evidence="1">Multi-pass membrane protein</topology>
    </subcellularLocation>
</comment>
<feature type="compositionally biased region" description="Low complexity" evidence="5">
    <location>
        <begin position="374"/>
        <end position="390"/>
    </location>
</feature>
<dbReference type="SUPFAM" id="SSF144083">
    <property type="entry name" value="Magnesium transport protein CorA, transmembrane region"/>
    <property type="match status" value="1"/>
</dbReference>
<evidence type="ECO:0000313" key="7">
    <source>
        <dbReference type="EMBL" id="KAL0573926.1"/>
    </source>
</evidence>
<dbReference type="InterPro" id="IPR045863">
    <property type="entry name" value="CorA_TM1_TM2"/>
</dbReference>
<feature type="region of interest" description="Disordered" evidence="5">
    <location>
        <begin position="308"/>
        <end position="336"/>
    </location>
</feature>
<organism evidence="7 8">
    <name type="scientific">Marasmius crinis-equi</name>
    <dbReference type="NCBI Taxonomy" id="585013"/>
    <lineage>
        <taxon>Eukaryota</taxon>
        <taxon>Fungi</taxon>
        <taxon>Dikarya</taxon>
        <taxon>Basidiomycota</taxon>
        <taxon>Agaricomycotina</taxon>
        <taxon>Agaricomycetes</taxon>
        <taxon>Agaricomycetidae</taxon>
        <taxon>Agaricales</taxon>
        <taxon>Marasmiineae</taxon>
        <taxon>Marasmiaceae</taxon>
        <taxon>Marasmius</taxon>
    </lineage>
</organism>
<protein>
    <submittedName>
        <fullName evidence="7">Uncharacterized protein</fullName>
    </submittedName>
</protein>
<evidence type="ECO:0000256" key="3">
    <source>
        <dbReference type="ARBA" id="ARBA00022989"/>
    </source>
</evidence>
<feature type="compositionally biased region" description="Polar residues" evidence="5">
    <location>
        <begin position="595"/>
        <end position="627"/>
    </location>
</feature>
<feature type="compositionally biased region" description="Polar residues" evidence="5">
    <location>
        <begin position="351"/>
        <end position="360"/>
    </location>
</feature>
<feature type="transmembrane region" description="Helical" evidence="6">
    <location>
        <begin position="488"/>
        <end position="508"/>
    </location>
</feature>
<feature type="region of interest" description="Disordered" evidence="5">
    <location>
        <begin position="349"/>
        <end position="391"/>
    </location>
</feature>